<organism evidence="18 19">
    <name type="scientific">Brevibacterium rongguiense</name>
    <dbReference type="NCBI Taxonomy" id="2695267"/>
    <lineage>
        <taxon>Bacteria</taxon>
        <taxon>Bacillati</taxon>
        <taxon>Actinomycetota</taxon>
        <taxon>Actinomycetes</taxon>
        <taxon>Micrococcales</taxon>
        <taxon>Brevibacteriaceae</taxon>
        <taxon>Brevibacterium</taxon>
    </lineage>
</organism>
<evidence type="ECO:0000256" key="6">
    <source>
        <dbReference type="ARBA" id="ARBA00022691"/>
    </source>
</evidence>
<sequence>MFSAFADDAIAGRPLPREAALALLRTPDHQLLDLVAAAGRVRRRFFANLVKVNYLINLKSGLCPEDCGYCSQRLGSTTDILKYSWLKPDEVVGQAGAGIGGGASRVCLVASGRGPSHRDIGRVAGFTERLKEAHPGVEVCACLGFLKDGQADALRKAGVDAYNHNLNTAESRYEDICSTHTYADRADTVARARDAGLSPCSGLIVGMGETDEQLVEAVEALREIGSDSIPVNFLIPFEGTPLGHIRDLDPRRSLRILAVVRLMCPDRELRMAGGREMHLRTLQPLALHVVNSLFLGDYLTSEGQAARADIEMIVDGGFEILGQDAQALLAALPDGPEPGVGAEPGTDPVHGPGTAAEAPLSADIPAPAGAAGSPCCGAGGDHGAGAAARPTTSGRIELPAIRRRGAGTSAAPNA</sequence>
<keyword evidence="11 15" id="KW-0411">Iron-sulfur</keyword>
<evidence type="ECO:0000256" key="3">
    <source>
        <dbReference type="ARBA" id="ARBA00012236"/>
    </source>
</evidence>
<protein>
    <recommendedName>
        <fullName evidence="14 15">Biotin synthase</fullName>
        <ecNumber evidence="3 15">2.8.1.6</ecNumber>
    </recommendedName>
</protein>
<dbReference type="NCBIfam" id="TIGR00433">
    <property type="entry name" value="bioB"/>
    <property type="match status" value="1"/>
</dbReference>
<feature type="binding site" evidence="15">
    <location>
        <position position="70"/>
    </location>
    <ligand>
        <name>[4Fe-4S] cluster</name>
        <dbReference type="ChEBI" id="CHEBI:49883"/>
        <note>4Fe-4S-S-AdoMet</note>
    </ligand>
</feature>
<dbReference type="FunFam" id="3.20.20.70:FF:000026">
    <property type="entry name" value="Biotin synthase"/>
    <property type="match status" value="1"/>
</dbReference>
<evidence type="ECO:0000256" key="11">
    <source>
        <dbReference type="ARBA" id="ARBA00023014"/>
    </source>
</evidence>
<dbReference type="InterPro" id="IPR010722">
    <property type="entry name" value="BATS_dom"/>
</dbReference>
<dbReference type="CDD" id="cd01335">
    <property type="entry name" value="Radical_SAM"/>
    <property type="match status" value="1"/>
</dbReference>
<dbReference type="Pfam" id="PF06968">
    <property type="entry name" value="BATS"/>
    <property type="match status" value="1"/>
</dbReference>
<keyword evidence="5 15" id="KW-0808">Transferase</keyword>
<evidence type="ECO:0000256" key="4">
    <source>
        <dbReference type="ARBA" id="ARBA00022485"/>
    </source>
</evidence>
<evidence type="ECO:0000256" key="7">
    <source>
        <dbReference type="ARBA" id="ARBA00022714"/>
    </source>
</evidence>
<gene>
    <name evidence="15 18" type="primary">bioB</name>
    <name evidence="18" type="ORF">GSY69_02115</name>
</gene>
<feature type="domain" description="Radical SAM core" evidence="17">
    <location>
        <begin position="48"/>
        <end position="275"/>
    </location>
</feature>
<dbReference type="HAMAP" id="MF_01694">
    <property type="entry name" value="BioB"/>
    <property type="match status" value="1"/>
</dbReference>
<evidence type="ECO:0000256" key="2">
    <source>
        <dbReference type="ARBA" id="ARBA00011738"/>
    </source>
</evidence>
<feature type="binding site" evidence="15">
    <location>
        <position position="200"/>
    </location>
    <ligand>
        <name>[2Fe-2S] cluster</name>
        <dbReference type="ChEBI" id="CHEBI:190135"/>
    </ligand>
</feature>
<dbReference type="PROSITE" id="PS51918">
    <property type="entry name" value="RADICAL_SAM"/>
    <property type="match status" value="1"/>
</dbReference>
<reference evidence="18 19" key="1">
    <citation type="submission" date="2020-01" db="EMBL/GenBank/DDBJ databases">
        <authorList>
            <person name="Deng T."/>
        </authorList>
    </citation>
    <scope>NUCLEOTIDE SEQUENCE [LARGE SCALE GENOMIC DNA]</scope>
    <source>
        <strain evidence="18 19">5221</strain>
    </source>
</reference>
<dbReference type="SFLD" id="SFLDG01060">
    <property type="entry name" value="BATS_domain_containing"/>
    <property type="match status" value="1"/>
</dbReference>
<keyword evidence="10 15" id="KW-0408">Iron</keyword>
<evidence type="ECO:0000256" key="10">
    <source>
        <dbReference type="ARBA" id="ARBA00023004"/>
    </source>
</evidence>
<accession>A0A6N9H4E3</accession>
<keyword evidence="9 15" id="KW-0093">Biotin biosynthesis</keyword>
<dbReference type="Pfam" id="PF04055">
    <property type="entry name" value="Radical_SAM"/>
    <property type="match status" value="1"/>
</dbReference>
<feature type="region of interest" description="Disordered" evidence="16">
    <location>
        <begin position="333"/>
        <end position="366"/>
    </location>
</feature>
<dbReference type="InterPro" id="IPR013785">
    <property type="entry name" value="Aldolase_TIM"/>
</dbReference>
<dbReference type="GO" id="GO:0009102">
    <property type="term" value="P:biotin biosynthetic process"/>
    <property type="evidence" value="ECO:0007669"/>
    <property type="project" value="UniProtKB-UniRule"/>
</dbReference>
<evidence type="ECO:0000259" key="17">
    <source>
        <dbReference type="PROSITE" id="PS51918"/>
    </source>
</evidence>
<dbReference type="SMART" id="SM00729">
    <property type="entry name" value="Elp3"/>
    <property type="match status" value="1"/>
</dbReference>
<dbReference type="InterPro" id="IPR007197">
    <property type="entry name" value="rSAM"/>
</dbReference>
<evidence type="ECO:0000256" key="5">
    <source>
        <dbReference type="ARBA" id="ARBA00022679"/>
    </source>
</evidence>
<dbReference type="GO" id="GO:0004076">
    <property type="term" value="F:biotin synthase activity"/>
    <property type="evidence" value="ECO:0007669"/>
    <property type="project" value="UniProtKB-UniRule"/>
</dbReference>
<feature type="binding site" evidence="15">
    <location>
        <position position="107"/>
    </location>
    <ligand>
        <name>[2Fe-2S] cluster</name>
        <dbReference type="ChEBI" id="CHEBI:190135"/>
    </ligand>
</feature>
<dbReference type="RefSeq" id="WP_160952245.1">
    <property type="nucleotide sequence ID" value="NZ_WWEQ01000005.1"/>
</dbReference>
<comment type="caution">
    <text evidence="18">The sequence shown here is derived from an EMBL/GenBank/DDBJ whole genome shotgun (WGS) entry which is preliminary data.</text>
</comment>
<dbReference type="UniPathway" id="UPA00078">
    <property type="reaction ID" value="UER00162"/>
</dbReference>
<evidence type="ECO:0000256" key="14">
    <source>
        <dbReference type="ARBA" id="ARBA00070199"/>
    </source>
</evidence>
<comment type="function">
    <text evidence="13 15">Catalyzes the conversion of dethiobiotin (DTB) to biotin by the insertion of a sulfur atom into dethiobiotin via a radical-based mechanism.</text>
</comment>
<dbReference type="SUPFAM" id="SSF102114">
    <property type="entry name" value="Radical SAM enzymes"/>
    <property type="match status" value="1"/>
</dbReference>
<keyword evidence="19" id="KW-1185">Reference proteome</keyword>
<feature type="binding site" evidence="15">
    <location>
        <position position="67"/>
    </location>
    <ligand>
        <name>[4Fe-4S] cluster</name>
        <dbReference type="ChEBI" id="CHEBI:49883"/>
        <note>4Fe-4S-S-AdoMet</note>
    </ligand>
</feature>
<feature type="binding site" evidence="15">
    <location>
        <position position="270"/>
    </location>
    <ligand>
        <name>[2Fe-2S] cluster</name>
        <dbReference type="ChEBI" id="CHEBI:190135"/>
    </ligand>
</feature>
<dbReference type="InterPro" id="IPR002684">
    <property type="entry name" value="Biotin_synth/BioAB"/>
</dbReference>
<name>A0A6N9H4E3_9MICO</name>
<evidence type="ECO:0000256" key="9">
    <source>
        <dbReference type="ARBA" id="ARBA00022756"/>
    </source>
</evidence>
<comment type="catalytic activity">
    <reaction evidence="12 15">
        <text>(4R,5S)-dethiobiotin + (sulfur carrier)-SH + 2 reduced [2Fe-2S]-[ferredoxin] + 2 S-adenosyl-L-methionine = (sulfur carrier)-H + biotin + 2 5'-deoxyadenosine + 2 L-methionine + 2 oxidized [2Fe-2S]-[ferredoxin]</text>
        <dbReference type="Rhea" id="RHEA:22060"/>
        <dbReference type="Rhea" id="RHEA-COMP:10000"/>
        <dbReference type="Rhea" id="RHEA-COMP:10001"/>
        <dbReference type="Rhea" id="RHEA-COMP:14737"/>
        <dbReference type="Rhea" id="RHEA-COMP:14739"/>
        <dbReference type="ChEBI" id="CHEBI:17319"/>
        <dbReference type="ChEBI" id="CHEBI:29917"/>
        <dbReference type="ChEBI" id="CHEBI:33737"/>
        <dbReference type="ChEBI" id="CHEBI:33738"/>
        <dbReference type="ChEBI" id="CHEBI:57586"/>
        <dbReference type="ChEBI" id="CHEBI:57844"/>
        <dbReference type="ChEBI" id="CHEBI:59789"/>
        <dbReference type="ChEBI" id="CHEBI:64428"/>
        <dbReference type="ChEBI" id="CHEBI:149473"/>
        <dbReference type="EC" id="2.8.1.6"/>
    </reaction>
</comment>
<keyword evidence="7 15" id="KW-0001">2Fe-2S</keyword>
<evidence type="ECO:0000256" key="16">
    <source>
        <dbReference type="SAM" id="MobiDB-lite"/>
    </source>
</evidence>
<evidence type="ECO:0000256" key="15">
    <source>
        <dbReference type="HAMAP-Rule" id="MF_01694"/>
    </source>
</evidence>
<evidence type="ECO:0000256" key="1">
    <source>
        <dbReference type="ARBA" id="ARBA00004942"/>
    </source>
</evidence>
<evidence type="ECO:0000256" key="12">
    <source>
        <dbReference type="ARBA" id="ARBA00051157"/>
    </source>
</evidence>
<comment type="cofactor">
    <cofactor evidence="15">
        <name>[4Fe-4S] cluster</name>
        <dbReference type="ChEBI" id="CHEBI:49883"/>
    </cofactor>
    <text evidence="15">Binds 1 [4Fe-4S] cluster. The cluster is coordinated with 3 cysteines and an exchangeable S-adenosyl-L-methionine.</text>
</comment>
<dbReference type="GO" id="GO:0005506">
    <property type="term" value="F:iron ion binding"/>
    <property type="evidence" value="ECO:0007669"/>
    <property type="project" value="UniProtKB-UniRule"/>
</dbReference>
<dbReference type="PANTHER" id="PTHR22976">
    <property type="entry name" value="BIOTIN SYNTHASE"/>
    <property type="match status" value="1"/>
</dbReference>
<comment type="subunit">
    <text evidence="2 15">Homodimer.</text>
</comment>
<dbReference type="SFLD" id="SFLDS00029">
    <property type="entry name" value="Radical_SAM"/>
    <property type="match status" value="1"/>
</dbReference>
<comment type="similarity">
    <text evidence="15">Belongs to the radical SAM superfamily. Biotin synthase family.</text>
</comment>
<evidence type="ECO:0000313" key="19">
    <source>
        <dbReference type="Proteomes" id="UP000469215"/>
    </source>
</evidence>
<keyword evidence="6 15" id="KW-0949">S-adenosyl-L-methionine</keyword>
<comment type="pathway">
    <text evidence="1 15">Cofactor biosynthesis; biotin biosynthesis; biotin from 7,8-diaminononanoate: step 2/2.</text>
</comment>
<dbReference type="PANTHER" id="PTHR22976:SF2">
    <property type="entry name" value="BIOTIN SYNTHASE, MITOCHONDRIAL"/>
    <property type="match status" value="1"/>
</dbReference>
<dbReference type="EC" id="2.8.1.6" evidence="3 15"/>
<proteinExistence type="inferred from homology"/>
<evidence type="ECO:0000313" key="18">
    <source>
        <dbReference type="EMBL" id="MYM18805.1"/>
    </source>
</evidence>
<feature type="binding site" evidence="15">
    <location>
        <position position="140"/>
    </location>
    <ligand>
        <name>[2Fe-2S] cluster</name>
        <dbReference type="ChEBI" id="CHEBI:190135"/>
    </ligand>
</feature>
<dbReference type="GO" id="GO:0051539">
    <property type="term" value="F:4 iron, 4 sulfur cluster binding"/>
    <property type="evidence" value="ECO:0007669"/>
    <property type="project" value="UniProtKB-KW"/>
</dbReference>
<dbReference type="EMBL" id="WWEQ01000005">
    <property type="protein sequence ID" value="MYM18805.1"/>
    <property type="molecule type" value="Genomic_DNA"/>
</dbReference>
<dbReference type="GO" id="GO:0051537">
    <property type="term" value="F:2 iron, 2 sulfur cluster binding"/>
    <property type="evidence" value="ECO:0007669"/>
    <property type="project" value="UniProtKB-KW"/>
</dbReference>
<feature type="region of interest" description="Disordered" evidence="16">
    <location>
        <begin position="381"/>
        <end position="414"/>
    </location>
</feature>
<dbReference type="InterPro" id="IPR058240">
    <property type="entry name" value="rSAM_sf"/>
</dbReference>
<dbReference type="AlphaFoldDB" id="A0A6N9H4E3"/>
<feature type="binding site" evidence="15">
    <location>
        <position position="63"/>
    </location>
    <ligand>
        <name>[4Fe-4S] cluster</name>
        <dbReference type="ChEBI" id="CHEBI:49883"/>
        <note>4Fe-4S-S-AdoMet</note>
    </ligand>
</feature>
<dbReference type="Gene3D" id="3.20.20.70">
    <property type="entry name" value="Aldolase class I"/>
    <property type="match status" value="1"/>
</dbReference>
<comment type="cofactor">
    <cofactor evidence="15">
        <name>[2Fe-2S] cluster</name>
        <dbReference type="ChEBI" id="CHEBI:190135"/>
    </cofactor>
    <text evidence="15">Binds 1 [2Fe-2S] cluster. The cluster is coordinated with 3 cysteines and 1 arginine.</text>
</comment>
<keyword evidence="4 15" id="KW-0004">4Fe-4S</keyword>
<keyword evidence="8 15" id="KW-0479">Metal-binding</keyword>
<dbReference type="InterPro" id="IPR006638">
    <property type="entry name" value="Elp3/MiaA/NifB-like_rSAM"/>
</dbReference>
<evidence type="ECO:0000256" key="8">
    <source>
        <dbReference type="ARBA" id="ARBA00022723"/>
    </source>
</evidence>
<dbReference type="Proteomes" id="UP000469215">
    <property type="component" value="Unassembled WGS sequence"/>
</dbReference>
<dbReference type="SFLD" id="SFLDG01278">
    <property type="entry name" value="biotin_synthase_like"/>
    <property type="match status" value="1"/>
</dbReference>
<evidence type="ECO:0000256" key="13">
    <source>
        <dbReference type="ARBA" id="ARBA00057568"/>
    </source>
</evidence>
<dbReference type="SMART" id="SM00876">
    <property type="entry name" value="BATS"/>
    <property type="match status" value="1"/>
</dbReference>